<dbReference type="EMBL" id="JAHLFU010000196">
    <property type="protein sequence ID" value="MBU3853991.1"/>
    <property type="molecule type" value="Genomic_DNA"/>
</dbReference>
<feature type="transmembrane region" description="Helical" evidence="8">
    <location>
        <begin position="33"/>
        <end position="51"/>
    </location>
</feature>
<evidence type="ECO:0000256" key="1">
    <source>
        <dbReference type="ARBA" id="ARBA00004651"/>
    </source>
</evidence>
<accession>A0A9E2L6Q6</accession>
<organism evidence="9 10">
    <name type="scientific">Candidatus Paraprevotella stercoravium</name>
    <dbReference type="NCBI Taxonomy" id="2838725"/>
    <lineage>
        <taxon>Bacteria</taxon>
        <taxon>Pseudomonadati</taxon>
        <taxon>Bacteroidota</taxon>
        <taxon>Bacteroidia</taxon>
        <taxon>Bacteroidales</taxon>
        <taxon>Prevotellaceae</taxon>
        <taxon>Paraprevotella</taxon>
    </lineage>
</organism>
<dbReference type="InterPro" id="IPR002549">
    <property type="entry name" value="AI-2E-like"/>
</dbReference>
<evidence type="ECO:0000313" key="10">
    <source>
        <dbReference type="Proteomes" id="UP000823865"/>
    </source>
</evidence>
<dbReference type="AlphaFoldDB" id="A0A9E2L6Q6"/>
<evidence type="ECO:0000256" key="3">
    <source>
        <dbReference type="ARBA" id="ARBA00022448"/>
    </source>
</evidence>
<feature type="transmembrane region" description="Helical" evidence="8">
    <location>
        <begin position="242"/>
        <end position="268"/>
    </location>
</feature>
<evidence type="ECO:0000256" key="8">
    <source>
        <dbReference type="SAM" id="Phobius"/>
    </source>
</evidence>
<gene>
    <name evidence="9" type="ORF">H9789_09320</name>
</gene>
<dbReference type="PANTHER" id="PTHR21716:SF53">
    <property type="entry name" value="PERMEASE PERM-RELATED"/>
    <property type="match status" value="1"/>
</dbReference>
<sequence length="381" mass="43088">MRKEITFDRFVRGALGTAGVALAIYIINLLSDVLLPFFIGWVFAYMLYPLVKFFQYTLRLRSRVISIILAGIVVLAVLTGIFWLVIPPIISETIRFKDVILEFISTRWGDSVITEQITLFFQTHVDQNSILQLLHEKNIVEAAKSAVIQAMAVVYKTVDIVIGVIASLITLLYMFFILLDYEKLSNGWIKLVPKKNRRFAGRLAHDVEHGMNAYFRGQALVAFLVGVLFSIGFLIIDFPMAIGLGLFIGLLNLVPYLQVIGFIPTILLALIKAADTGENFWLILFLACIVFIVVQTIQDMILVPKIMGKLMGLNPAIILLSLSVWGSLLGIIGLIIALPLTTLILSYYKQYIDYNEKQWQKRHRNLTQKADEEKKSQKSEE</sequence>
<name>A0A9E2L6Q6_9BACT</name>
<evidence type="ECO:0000256" key="5">
    <source>
        <dbReference type="ARBA" id="ARBA00022692"/>
    </source>
</evidence>
<feature type="transmembrane region" description="Helical" evidence="8">
    <location>
        <begin position="280"/>
        <end position="297"/>
    </location>
</feature>
<reference evidence="9" key="2">
    <citation type="submission" date="2021-04" db="EMBL/GenBank/DDBJ databases">
        <authorList>
            <person name="Gilroy R."/>
        </authorList>
    </citation>
    <scope>NUCLEOTIDE SEQUENCE</scope>
    <source>
        <strain evidence="9">G3-2149</strain>
    </source>
</reference>
<keyword evidence="4" id="KW-1003">Cell membrane</keyword>
<dbReference type="PANTHER" id="PTHR21716">
    <property type="entry name" value="TRANSMEMBRANE PROTEIN"/>
    <property type="match status" value="1"/>
</dbReference>
<evidence type="ECO:0000256" key="2">
    <source>
        <dbReference type="ARBA" id="ARBA00009773"/>
    </source>
</evidence>
<feature type="transmembrane region" description="Helical" evidence="8">
    <location>
        <begin position="160"/>
        <end position="181"/>
    </location>
</feature>
<comment type="caution">
    <text evidence="9">The sequence shown here is derived from an EMBL/GenBank/DDBJ whole genome shotgun (WGS) entry which is preliminary data.</text>
</comment>
<protein>
    <submittedName>
        <fullName evidence="9">AI-2E family transporter</fullName>
    </submittedName>
</protein>
<comment type="similarity">
    <text evidence="2">Belongs to the autoinducer-2 exporter (AI-2E) (TC 2.A.86) family.</text>
</comment>
<proteinExistence type="inferred from homology"/>
<evidence type="ECO:0000256" key="6">
    <source>
        <dbReference type="ARBA" id="ARBA00022989"/>
    </source>
</evidence>
<keyword evidence="3" id="KW-0813">Transport</keyword>
<evidence type="ECO:0000256" key="7">
    <source>
        <dbReference type="ARBA" id="ARBA00023136"/>
    </source>
</evidence>
<dbReference type="GO" id="GO:0055085">
    <property type="term" value="P:transmembrane transport"/>
    <property type="evidence" value="ECO:0007669"/>
    <property type="project" value="TreeGrafter"/>
</dbReference>
<evidence type="ECO:0000313" key="9">
    <source>
        <dbReference type="EMBL" id="MBU3853991.1"/>
    </source>
</evidence>
<keyword evidence="5 8" id="KW-0812">Transmembrane</keyword>
<feature type="transmembrane region" description="Helical" evidence="8">
    <location>
        <begin position="63"/>
        <end position="86"/>
    </location>
</feature>
<dbReference type="Proteomes" id="UP000823865">
    <property type="component" value="Unassembled WGS sequence"/>
</dbReference>
<feature type="transmembrane region" description="Helical" evidence="8">
    <location>
        <begin position="9"/>
        <end position="27"/>
    </location>
</feature>
<reference evidence="9" key="1">
    <citation type="journal article" date="2021" name="PeerJ">
        <title>Extensive microbial diversity within the chicken gut microbiome revealed by metagenomics and culture.</title>
        <authorList>
            <person name="Gilroy R."/>
            <person name="Ravi A."/>
            <person name="Getino M."/>
            <person name="Pursley I."/>
            <person name="Horton D.L."/>
            <person name="Alikhan N.F."/>
            <person name="Baker D."/>
            <person name="Gharbi K."/>
            <person name="Hall N."/>
            <person name="Watson M."/>
            <person name="Adriaenssens E.M."/>
            <person name="Foster-Nyarko E."/>
            <person name="Jarju S."/>
            <person name="Secka A."/>
            <person name="Antonio M."/>
            <person name="Oren A."/>
            <person name="Chaudhuri R.R."/>
            <person name="La Ragione R."/>
            <person name="Hildebrand F."/>
            <person name="Pallen M.J."/>
        </authorList>
    </citation>
    <scope>NUCLEOTIDE SEQUENCE</scope>
    <source>
        <strain evidence="9">G3-2149</strain>
    </source>
</reference>
<dbReference type="Pfam" id="PF01594">
    <property type="entry name" value="AI-2E_transport"/>
    <property type="match status" value="1"/>
</dbReference>
<evidence type="ECO:0000256" key="4">
    <source>
        <dbReference type="ARBA" id="ARBA00022475"/>
    </source>
</evidence>
<comment type="subcellular location">
    <subcellularLocation>
        <location evidence="1">Cell membrane</location>
        <topology evidence="1">Multi-pass membrane protein</topology>
    </subcellularLocation>
</comment>
<feature type="transmembrane region" description="Helical" evidence="8">
    <location>
        <begin position="219"/>
        <end position="236"/>
    </location>
</feature>
<dbReference type="GO" id="GO:0005886">
    <property type="term" value="C:plasma membrane"/>
    <property type="evidence" value="ECO:0007669"/>
    <property type="project" value="UniProtKB-SubCell"/>
</dbReference>
<feature type="transmembrane region" description="Helical" evidence="8">
    <location>
        <begin position="317"/>
        <end position="348"/>
    </location>
</feature>
<keyword evidence="6 8" id="KW-1133">Transmembrane helix</keyword>
<keyword evidence="7 8" id="KW-0472">Membrane</keyword>